<comment type="caution">
    <text evidence="1">The sequence shown here is derived from an EMBL/GenBank/DDBJ whole genome shotgun (WGS) entry which is preliminary data.</text>
</comment>
<evidence type="ECO:0000313" key="1">
    <source>
        <dbReference type="EMBL" id="PCS05589.1"/>
    </source>
</evidence>
<dbReference type="InterPro" id="IPR011664">
    <property type="entry name" value="Abi_system_AbiD/AbiF-like"/>
</dbReference>
<name>A0A2A5RWH8_9LACT</name>
<accession>A0A2A5RWH8</accession>
<evidence type="ECO:0000313" key="2">
    <source>
        <dbReference type="Proteomes" id="UP000242246"/>
    </source>
</evidence>
<reference evidence="1 2" key="1">
    <citation type="submission" date="2014-12" db="EMBL/GenBank/DDBJ databases">
        <title>Draft genome sequences of 10 type strains of Lactococcus.</title>
        <authorList>
            <person name="Sun Z."/>
            <person name="Zhong Z."/>
            <person name="Liu W."/>
            <person name="Zhang W."/>
            <person name="Zhang H."/>
        </authorList>
    </citation>
    <scope>NUCLEOTIDE SEQUENCE [LARGE SCALE GENOMIC DNA]</scope>
    <source>
        <strain evidence="1 2">DSM 20686</strain>
    </source>
</reference>
<dbReference type="RefSeq" id="WP_068164621.1">
    <property type="nucleotide sequence ID" value="NZ_JXJX01000013.1"/>
</dbReference>
<dbReference type="Pfam" id="PF07751">
    <property type="entry name" value="Abi_2"/>
    <property type="match status" value="1"/>
</dbReference>
<sequence length="327" mass="39134">MVKPHKTTQQQLDILYSRGVRLTNYSQNKRYLLTNNYYSIVNGYSRYFWISTNKYISGTIFDDISMLYFVDRELKFTFLKAILEAEKHLRSITAYTLCEKMLSDTPLAYQEMEFYTYSNQVYSERRDIQYLIRRFNNIINKYNCQRGNNPIKNHLNNHEGVPFWVMAEYLTFGELKIIIKYLPSIQNTIAKRLYSFISPKMKITSYFSSTELLSFIENIFEIRNICAHDSRLFDYKCKNNLVYYPPLHDKYVITRTSPKSDVYNTFLALQCFLSHTQYSILHNTTLKRIKYLDNYLRKRSYLISTNKMLNTLGFPDDWHLTTNPIKQ</sequence>
<gene>
    <name evidence="1" type="ORF">RU87_GL000506</name>
</gene>
<proteinExistence type="predicted"/>
<dbReference type="AlphaFoldDB" id="A0A2A5RWH8"/>
<dbReference type="Proteomes" id="UP000242246">
    <property type="component" value="Unassembled WGS sequence"/>
</dbReference>
<keyword evidence="2" id="KW-1185">Reference proteome</keyword>
<protein>
    <submittedName>
        <fullName evidence="1">Abortive infection bacteriophage resistance protein</fullName>
    </submittedName>
</protein>
<dbReference type="EMBL" id="JXJX01000013">
    <property type="protein sequence ID" value="PCS05589.1"/>
    <property type="molecule type" value="Genomic_DNA"/>
</dbReference>
<dbReference type="STRING" id="1348632.GCA_001591745_01721"/>
<organism evidence="1 2">
    <name type="scientific">Pseudolactococcus plantarum</name>
    <dbReference type="NCBI Taxonomy" id="1365"/>
    <lineage>
        <taxon>Bacteria</taxon>
        <taxon>Bacillati</taxon>
        <taxon>Bacillota</taxon>
        <taxon>Bacilli</taxon>
        <taxon>Lactobacillales</taxon>
        <taxon>Streptococcaceae</taxon>
        <taxon>Pseudolactococcus</taxon>
    </lineage>
</organism>